<dbReference type="PANTHER" id="PTHR30231:SF4">
    <property type="entry name" value="PROTEIN NEN2"/>
    <property type="match status" value="1"/>
</dbReference>
<keyword evidence="3 5" id="KW-0269">Exonuclease</keyword>
<dbReference type="HOGENOM" id="CLU_047806_5_0_11"/>
<dbReference type="SUPFAM" id="SSF53098">
    <property type="entry name" value="Ribonuclease H-like"/>
    <property type="match status" value="1"/>
</dbReference>
<dbReference type="KEGG" id="jde:Jden_0640"/>
<accession>C7R189</accession>
<feature type="domain" description="Exonuclease" evidence="4">
    <location>
        <begin position="7"/>
        <end position="187"/>
    </location>
</feature>
<dbReference type="InterPro" id="IPR036397">
    <property type="entry name" value="RNaseH_sf"/>
</dbReference>
<dbReference type="GO" id="GO:0005829">
    <property type="term" value="C:cytosol"/>
    <property type="evidence" value="ECO:0007669"/>
    <property type="project" value="TreeGrafter"/>
</dbReference>
<dbReference type="CDD" id="cd06127">
    <property type="entry name" value="DEDDh"/>
    <property type="match status" value="1"/>
</dbReference>
<evidence type="ECO:0000313" key="5">
    <source>
        <dbReference type="EMBL" id="ACV08304.1"/>
    </source>
</evidence>
<reference evidence="5 6" key="1">
    <citation type="journal article" date="2009" name="Stand. Genomic Sci.">
        <title>Complete genome sequence of Jonesia denitrificans type strain (Prevot 55134).</title>
        <authorList>
            <person name="Pukall R."/>
            <person name="Gehrich-Schroter G."/>
            <person name="Lapidus A."/>
            <person name="Nolan M."/>
            <person name="Glavina Del Rio T."/>
            <person name="Lucas S."/>
            <person name="Chen F."/>
            <person name="Tice H."/>
            <person name="Pitluck S."/>
            <person name="Cheng J.F."/>
            <person name="Copeland A."/>
            <person name="Saunders E."/>
            <person name="Brettin T."/>
            <person name="Detter J.C."/>
            <person name="Bruce D."/>
            <person name="Goodwin L."/>
            <person name="Pati A."/>
            <person name="Ivanova N."/>
            <person name="Mavromatis K."/>
            <person name="Ovchinnikova G."/>
            <person name="Chen A."/>
            <person name="Palaniappan K."/>
            <person name="Land M."/>
            <person name="Hauser L."/>
            <person name="Chang Y.J."/>
            <person name="Jeffries C.D."/>
            <person name="Chain P."/>
            <person name="Goker M."/>
            <person name="Bristow J."/>
            <person name="Eisen J.A."/>
            <person name="Markowitz V."/>
            <person name="Hugenholtz P."/>
            <person name="Kyrpides N.C."/>
            <person name="Klenk H.P."/>
            <person name="Han C."/>
        </authorList>
    </citation>
    <scope>NUCLEOTIDE SEQUENCE [LARGE SCALE GENOMIC DNA]</scope>
    <source>
        <strain evidence="6">ATCC 14870 / DSM 20603 / BCRC 15368 / CIP 55.134 / JCM 11481 / NBRC 15587 / NCTC 10816 / Prevot 55134</strain>
    </source>
</reference>
<dbReference type="Pfam" id="PF00929">
    <property type="entry name" value="RNase_T"/>
    <property type="match status" value="1"/>
</dbReference>
<protein>
    <submittedName>
        <fullName evidence="5">Exonuclease RNase T and DNA polymerase III</fullName>
    </submittedName>
</protein>
<dbReference type="STRING" id="471856.Jden_0640"/>
<keyword evidence="1" id="KW-0540">Nuclease</keyword>
<evidence type="ECO:0000313" key="6">
    <source>
        <dbReference type="Proteomes" id="UP000000628"/>
    </source>
</evidence>
<keyword evidence="6" id="KW-1185">Reference proteome</keyword>
<name>C7R189_JONDD</name>
<dbReference type="RefSeq" id="WP_015770932.1">
    <property type="nucleotide sequence ID" value="NC_013174.1"/>
</dbReference>
<evidence type="ECO:0000256" key="1">
    <source>
        <dbReference type="ARBA" id="ARBA00022722"/>
    </source>
</evidence>
<evidence type="ECO:0000259" key="4">
    <source>
        <dbReference type="SMART" id="SM00479"/>
    </source>
</evidence>
<keyword evidence="2" id="KW-0378">Hydrolase</keyword>
<evidence type="ECO:0000256" key="2">
    <source>
        <dbReference type="ARBA" id="ARBA00022801"/>
    </source>
</evidence>
<dbReference type="Proteomes" id="UP000000628">
    <property type="component" value="Chromosome"/>
</dbReference>
<dbReference type="NCBIfam" id="NF005927">
    <property type="entry name" value="PRK07942.1"/>
    <property type="match status" value="1"/>
</dbReference>
<dbReference type="eggNOG" id="COG0847">
    <property type="taxonomic scope" value="Bacteria"/>
</dbReference>
<proteinExistence type="predicted"/>
<sequence>MAWTDGPLLGFDTETTGVDTAHDRVVTAALVLRTGEVTTVDTWLIDPGVPIPDEAARIHGITTEYAVEHGANPVDALSVIADRIVDHMSQGWALVAFNATFDVCIVEAELARHGLPTLAQRLGGPVAPVIDPLVLDRAVDRYRRGQRKLANLCSEYGVEDTGTLHTADADVVATLDVLERMVGRHPRLAAMTLDELHAFQAQAHTQWATNFNTWLAKQGRVADVSPAWLGVGESVRPH</sequence>
<evidence type="ECO:0000256" key="3">
    <source>
        <dbReference type="ARBA" id="ARBA00022839"/>
    </source>
</evidence>
<dbReference type="GO" id="GO:0008408">
    <property type="term" value="F:3'-5' exonuclease activity"/>
    <property type="evidence" value="ECO:0007669"/>
    <property type="project" value="TreeGrafter"/>
</dbReference>
<dbReference type="InterPro" id="IPR012337">
    <property type="entry name" value="RNaseH-like_sf"/>
</dbReference>
<dbReference type="SMART" id="SM00479">
    <property type="entry name" value="EXOIII"/>
    <property type="match status" value="1"/>
</dbReference>
<gene>
    <name evidence="5" type="ordered locus">Jden_0640</name>
</gene>
<dbReference type="Gene3D" id="3.30.420.10">
    <property type="entry name" value="Ribonuclease H-like superfamily/Ribonuclease H"/>
    <property type="match status" value="1"/>
</dbReference>
<dbReference type="EMBL" id="CP001706">
    <property type="protein sequence ID" value="ACV08304.1"/>
    <property type="molecule type" value="Genomic_DNA"/>
</dbReference>
<organism evidence="5 6">
    <name type="scientific">Jonesia denitrificans (strain ATCC 14870 / DSM 20603 / BCRC 15368 / CIP 55.134 / JCM 11481 / NBRC 15587 / NCTC 10816 / Prevot 55134)</name>
    <name type="common">Listeria denitrificans</name>
    <dbReference type="NCBI Taxonomy" id="471856"/>
    <lineage>
        <taxon>Bacteria</taxon>
        <taxon>Bacillati</taxon>
        <taxon>Actinomycetota</taxon>
        <taxon>Actinomycetes</taxon>
        <taxon>Micrococcales</taxon>
        <taxon>Jonesiaceae</taxon>
        <taxon>Jonesia</taxon>
    </lineage>
</organism>
<dbReference type="OrthoDB" id="9791657at2"/>
<dbReference type="AlphaFoldDB" id="C7R189"/>
<dbReference type="PANTHER" id="PTHR30231">
    <property type="entry name" value="DNA POLYMERASE III SUBUNIT EPSILON"/>
    <property type="match status" value="1"/>
</dbReference>
<dbReference type="GO" id="GO:0003676">
    <property type="term" value="F:nucleic acid binding"/>
    <property type="evidence" value="ECO:0007669"/>
    <property type="project" value="InterPro"/>
</dbReference>
<dbReference type="InterPro" id="IPR013520">
    <property type="entry name" value="Ribonucl_H"/>
</dbReference>